<evidence type="ECO:0000256" key="2">
    <source>
        <dbReference type="ARBA" id="ARBA00023002"/>
    </source>
</evidence>
<dbReference type="PANTHER" id="PTHR43401">
    <property type="entry name" value="L-THREONINE 3-DEHYDROGENASE"/>
    <property type="match status" value="1"/>
</dbReference>
<organism evidence="5 6">
    <name type="scientific">Candidatus Aramenus sulfurataquae</name>
    <dbReference type="NCBI Taxonomy" id="1326980"/>
    <lineage>
        <taxon>Archaea</taxon>
        <taxon>Thermoproteota</taxon>
        <taxon>Thermoprotei</taxon>
        <taxon>Sulfolobales</taxon>
        <taxon>Sulfolobaceae</taxon>
        <taxon>Candidatus Aramenus</taxon>
    </lineage>
</organism>
<evidence type="ECO:0000259" key="4">
    <source>
        <dbReference type="SMART" id="SM00829"/>
    </source>
</evidence>
<dbReference type="InterPro" id="IPR011032">
    <property type="entry name" value="GroES-like_sf"/>
</dbReference>
<dbReference type="GO" id="GO:0016491">
    <property type="term" value="F:oxidoreductase activity"/>
    <property type="evidence" value="ECO:0007669"/>
    <property type="project" value="UniProtKB-KW"/>
</dbReference>
<dbReference type="GO" id="GO:0051262">
    <property type="term" value="P:protein tetramerization"/>
    <property type="evidence" value="ECO:0007669"/>
    <property type="project" value="UniProtKB-ARBA"/>
</dbReference>
<feature type="domain" description="Enoyl reductase (ER)" evidence="4">
    <location>
        <begin position="10"/>
        <end position="322"/>
    </location>
</feature>
<dbReference type="InterPro" id="IPR050129">
    <property type="entry name" value="Zn_alcohol_dh"/>
</dbReference>
<evidence type="ECO:0000256" key="3">
    <source>
        <dbReference type="ARBA" id="ARBA00023277"/>
    </source>
</evidence>
<comment type="caution">
    <text evidence="5">The sequence shown here is derived from an EMBL/GenBank/DDBJ whole genome shotgun (WGS) entry which is preliminary data.</text>
</comment>
<dbReference type="SMART" id="SM00829">
    <property type="entry name" value="PKS_ER"/>
    <property type="match status" value="1"/>
</dbReference>
<dbReference type="GO" id="GO:0043168">
    <property type="term" value="F:anion binding"/>
    <property type="evidence" value="ECO:0007669"/>
    <property type="project" value="UniProtKB-ARBA"/>
</dbReference>
<dbReference type="InterPro" id="IPR036291">
    <property type="entry name" value="NAD(P)-bd_dom_sf"/>
</dbReference>
<proteinExistence type="predicted"/>
<keyword evidence="2" id="KW-0560">Oxidoreductase</keyword>
<accession>W7KJW2</accession>
<dbReference type="Gene3D" id="3.40.50.720">
    <property type="entry name" value="NAD(P)-binding Rossmann-like Domain"/>
    <property type="match status" value="1"/>
</dbReference>
<dbReference type="Pfam" id="PF08240">
    <property type="entry name" value="ADH_N"/>
    <property type="match status" value="1"/>
</dbReference>
<dbReference type="EMBL" id="ASRH01000003">
    <property type="protein sequence ID" value="EWG07625.1"/>
    <property type="molecule type" value="Genomic_DNA"/>
</dbReference>
<dbReference type="Proteomes" id="UP000054284">
    <property type="component" value="Unassembled WGS sequence"/>
</dbReference>
<keyword evidence="6" id="KW-1185">Reference proteome</keyword>
<dbReference type="SUPFAM" id="SSF50129">
    <property type="entry name" value="GroES-like"/>
    <property type="match status" value="1"/>
</dbReference>
<evidence type="ECO:0000313" key="6">
    <source>
        <dbReference type="Proteomes" id="UP000054284"/>
    </source>
</evidence>
<sequence length="325" mass="35491">MRALFFNENGIDNLKYGELPEPSLTEGEVLIRVVKAGVTQLDYMTVSSMKVSPLPHVPGSEFAGIVEEVKGKASVNPGDKVAVYTRTFDGTCSFCREGKEMLCTSGKRIGIDENGGYAEYVKVPSNLVVKADLHWDLMASLSISALAPYHALKEARVGKGATVVVFGASGSTGIFATQLAEIMGATVVAVTDHDFKISRHTVSYSQAEDYVRALTDGEMADVVVNPLGAKYWDLGVRLLRKSGRMVFFGTLTGSKVTLDLSSAYLSHVSFIGTFRGSFQEFKELAELCRKCKPYTWREFSLEEGKDALLALKSPERKGRIMLKVT</sequence>
<dbReference type="InterPro" id="IPR013154">
    <property type="entry name" value="ADH-like_N"/>
</dbReference>
<dbReference type="SUPFAM" id="SSF51735">
    <property type="entry name" value="NAD(P)-binding Rossmann-fold domains"/>
    <property type="match status" value="1"/>
</dbReference>
<dbReference type="Gene3D" id="3.90.180.10">
    <property type="entry name" value="Medium-chain alcohol dehydrogenases, catalytic domain"/>
    <property type="match status" value="1"/>
</dbReference>
<dbReference type="InterPro" id="IPR013149">
    <property type="entry name" value="ADH-like_C"/>
</dbReference>
<dbReference type="PANTHER" id="PTHR43401:SF4">
    <property type="entry name" value="D-ARABINOSE 1-DEHYDROGENASE (NADP(+))"/>
    <property type="match status" value="1"/>
</dbReference>
<protein>
    <submittedName>
        <fullName evidence="5">Alcohol dehydrogenase</fullName>
    </submittedName>
</protein>
<reference evidence="5 6" key="1">
    <citation type="journal article" date="2014" name="Genome Announc.">
        <title>Draft Genome Sequence of the Sulfolobales Archaeon AZ1, Obtained through Metagenomic Analysis of a Mexican Hot Spring.</title>
        <authorList>
            <person name="Servin-Garciduenas L.E."/>
            <person name="Martinez-Romero E."/>
        </authorList>
    </citation>
    <scope>NUCLEOTIDE SEQUENCE [LARGE SCALE GENOMIC DNA]</scope>
    <source>
        <strain evidence="5">AZ1-illumnia</strain>
    </source>
</reference>
<dbReference type="Pfam" id="PF00107">
    <property type="entry name" value="ADH_zinc_N"/>
    <property type="match status" value="1"/>
</dbReference>
<dbReference type="GO" id="GO:0030554">
    <property type="term" value="F:adenyl nucleotide binding"/>
    <property type="evidence" value="ECO:0007669"/>
    <property type="project" value="UniProtKB-ARBA"/>
</dbReference>
<gene>
    <name evidence="5" type="ORF">ASUL_03924</name>
</gene>
<evidence type="ECO:0000256" key="1">
    <source>
        <dbReference type="ARBA" id="ARBA00022857"/>
    </source>
</evidence>
<dbReference type="AlphaFoldDB" id="W7KJW2"/>
<keyword evidence="1" id="KW-0521">NADP</keyword>
<dbReference type="InterPro" id="IPR020843">
    <property type="entry name" value="ER"/>
</dbReference>
<keyword evidence="3" id="KW-0119">Carbohydrate metabolism</keyword>
<name>W7KJW2_9CREN</name>
<evidence type="ECO:0000313" key="5">
    <source>
        <dbReference type="EMBL" id="EWG07625.1"/>
    </source>
</evidence>